<dbReference type="PANTHER" id="PTHR24349">
    <property type="entry name" value="SERINE/THREONINE-PROTEIN KINASE"/>
    <property type="match status" value="1"/>
</dbReference>
<keyword evidence="1" id="KW-0723">Serine/threonine-protein kinase</keyword>
<comment type="caution">
    <text evidence="7">The sequence shown here is derived from an EMBL/GenBank/DDBJ whole genome shotgun (WGS) entry which is preliminary data.</text>
</comment>
<feature type="domain" description="Protein kinase" evidence="6">
    <location>
        <begin position="1"/>
        <end position="149"/>
    </location>
</feature>
<dbReference type="PROSITE" id="PS50011">
    <property type="entry name" value="PROTEIN_KINASE_DOM"/>
    <property type="match status" value="1"/>
</dbReference>
<keyword evidence="5" id="KW-0067">ATP-binding</keyword>
<dbReference type="PROSITE" id="PS00108">
    <property type="entry name" value="PROTEIN_KINASE_ST"/>
    <property type="match status" value="1"/>
</dbReference>
<evidence type="ECO:0000256" key="2">
    <source>
        <dbReference type="ARBA" id="ARBA00022679"/>
    </source>
</evidence>
<dbReference type="EMBL" id="MU069591">
    <property type="protein sequence ID" value="KAF5838104.1"/>
    <property type="molecule type" value="Genomic_DNA"/>
</dbReference>
<protein>
    <submittedName>
        <fullName evidence="7">Kinase-like domain-containing protein</fullName>
    </submittedName>
</protein>
<evidence type="ECO:0000313" key="7">
    <source>
        <dbReference type="EMBL" id="KAF5838104.1"/>
    </source>
</evidence>
<evidence type="ECO:0000256" key="5">
    <source>
        <dbReference type="ARBA" id="ARBA00022840"/>
    </source>
</evidence>
<gene>
    <name evidence="7" type="ORF">DUNSADRAFT_3413</name>
</gene>
<dbReference type="SMART" id="SM00220">
    <property type="entry name" value="S_TKc"/>
    <property type="match status" value="1"/>
</dbReference>
<keyword evidence="8" id="KW-1185">Reference proteome</keyword>
<name>A0ABQ7GU48_DUNSA</name>
<sequence length="149" mass="16978">MRAVLRTLSQCHHHRILHRDIKPGNFMLLHNAEDSPVIAIDFGLAVFYDPKSLPVRDLGLEGTPHYMAPELLSSEVYPASDVWAAGVMAYQLLSGRFPFEDWKNPRSPALSQLWRSILTEEPKLCEDLHGRRCRTVKRRSEGLDVCSLL</sequence>
<dbReference type="Gene3D" id="1.10.510.10">
    <property type="entry name" value="Transferase(Phosphotransferase) domain 1"/>
    <property type="match status" value="1"/>
</dbReference>
<dbReference type="SUPFAM" id="SSF56112">
    <property type="entry name" value="Protein kinase-like (PK-like)"/>
    <property type="match status" value="1"/>
</dbReference>
<dbReference type="InterPro" id="IPR000719">
    <property type="entry name" value="Prot_kinase_dom"/>
</dbReference>
<proteinExistence type="predicted"/>
<evidence type="ECO:0000259" key="6">
    <source>
        <dbReference type="PROSITE" id="PS50011"/>
    </source>
</evidence>
<dbReference type="InterPro" id="IPR011009">
    <property type="entry name" value="Kinase-like_dom_sf"/>
</dbReference>
<reference evidence="7" key="1">
    <citation type="submission" date="2017-08" db="EMBL/GenBank/DDBJ databases">
        <authorList>
            <person name="Polle J.E."/>
            <person name="Barry K."/>
            <person name="Cushman J."/>
            <person name="Schmutz J."/>
            <person name="Tran D."/>
            <person name="Hathwaick L.T."/>
            <person name="Yim W.C."/>
            <person name="Jenkins J."/>
            <person name="Mckie-Krisberg Z.M."/>
            <person name="Prochnik S."/>
            <person name="Lindquist E."/>
            <person name="Dockter R.B."/>
            <person name="Adam C."/>
            <person name="Molina H."/>
            <person name="Bunkerborg J."/>
            <person name="Jin E."/>
            <person name="Buchheim M."/>
            <person name="Magnuson J."/>
        </authorList>
    </citation>
    <scope>NUCLEOTIDE SEQUENCE</scope>
    <source>
        <strain evidence="7">CCAP 19/18</strain>
    </source>
</reference>
<accession>A0ABQ7GU48</accession>
<dbReference type="InterPro" id="IPR008271">
    <property type="entry name" value="Ser/Thr_kinase_AS"/>
</dbReference>
<evidence type="ECO:0000256" key="4">
    <source>
        <dbReference type="ARBA" id="ARBA00022777"/>
    </source>
</evidence>
<keyword evidence="2" id="KW-0808">Transferase</keyword>
<dbReference type="Proteomes" id="UP000815325">
    <property type="component" value="Unassembled WGS sequence"/>
</dbReference>
<organism evidence="7 8">
    <name type="scientific">Dunaliella salina</name>
    <name type="common">Green alga</name>
    <name type="synonym">Protococcus salinus</name>
    <dbReference type="NCBI Taxonomy" id="3046"/>
    <lineage>
        <taxon>Eukaryota</taxon>
        <taxon>Viridiplantae</taxon>
        <taxon>Chlorophyta</taxon>
        <taxon>core chlorophytes</taxon>
        <taxon>Chlorophyceae</taxon>
        <taxon>CS clade</taxon>
        <taxon>Chlamydomonadales</taxon>
        <taxon>Dunaliellaceae</taxon>
        <taxon>Dunaliella</taxon>
    </lineage>
</organism>
<dbReference type="InterPro" id="IPR050205">
    <property type="entry name" value="CDPK_Ser/Thr_kinases"/>
</dbReference>
<evidence type="ECO:0000256" key="3">
    <source>
        <dbReference type="ARBA" id="ARBA00022741"/>
    </source>
</evidence>
<evidence type="ECO:0000256" key="1">
    <source>
        <dbReference type="ARBA" id="ARBA00022527"/>
    </source>
</evidence>
<keyword evidence="4" id="KW-0418">Kinase</keyword>
<dbReference type="Pfam" id="PF00069">
    <property type="entry name" value="Pkinase"/>
    <property type="match status" value="1"/>
</dbReference>
<evidence type="ECO:0000313" key="8">
    <source>
        <dbReference type="Proteomes" id="UP000815325"/>
    </source>
</evidence>
<keyword evidence="3" id="KW-0547">Nucleotide-binding</keyword>